<proteinExistence type="predicted"/>
<keyword evidence="2" id="KW-1185">Reference proteome</keyword>
<reference evidence="1 2" key="1">
    <citation type="submission" date="2019-08" db="EMBL/GenBank/DDBJ databases">
        <title>In-depth cultivation of the pig gut microbiome towards novel bacterial diversity and tailored functional studies.</title>
        <authorList>
            <person name="Wylensek D."/>
            <person name="Hitch T.C.A."/>
            <person name="Clavel T."/>
        </authorList>
    </citation>
    <scope>NUCLEOTIDE SEQUENCE [LARGE SCALE GENOMIC DNA]</scope>
    <source>
        <strain evidence="1 2">CA-Schmier-601-WT-1</strain>
    </source>
</reference>
<accession>A0A6N7XP44</accession>
<evidence type="ECO:0000313" key="1">
    <source>
        <dbReference type="EMBL" id="MST71699.1"/>
    </source>
</evidence>
<sequence>MAYNRRDRNEAYLRKARHDLASLAERGVIMGGNAFSSYVFAKGELSDEEVAGGALLGGPDGRALRASLEHLGYAPEDWAALSTTSAAGEDLDPMLLREAVCALDPSTLVACDEAAAHVMRAAYADELSRLPDFPVAMLEPGYVAPILGMRVMNLGGFSAALSDPRKKQLMWARLKQLPPLGEPY</sequence>
<protein>
    <submittedName>
        <fullName evidence="1">Uncharacterized protein</fullName>
    </submittedName>
</protein>
<dbReference type="Proteomes" id="UP000469325">
    <property type="component" value="Unassembled WGS sequence"/>
</dbReference>
<name>A0A6N7XP44_9ACTN</name>
<dbReference type="EMBL" id="VUNC01000001">
    <property type="protein sequence ID" value="MST71699.1"/>
    <property type="molecule type" value="Genomic_DNA"/>
</dbReference>
<evidence type="ECO:0000313" key="2">
    <source>
        <dbReference type="Proteomes" id="UP000469325"/>
    </source>
</evidence>
<gene>
    <name evidence="1" type="ORF">FYJ68_01005</name>
</gene>
<dbReference type="AlphaFoldDB" id="A0A6N7XP44"/>
<comment type="caution">
    <text evidence="1">The sequence shown here is derived from an EMBL/GenBank/DDBJ whole genome shotgun (WGS) entry which is preliminary data.</text>
</comment>
<organism evidence="1 2">
    <name type="scientific">Olsenella porci</name>
    <dbReference type="NCBI Taxonomy" id="2652279"/>
    <lineage>
        <taxon>Bacteria</taxon>
        <taxon>Bacillati</taxon>
        <taxon>Actinomycetota</taxon>
        <taxon>Coriobacteriia</taxon>
        <taxon>Coriobacteriales</taxon>
        <taxon>Atopobiaceae</taxon>
        <taxon>Olsenella</taxon>
    </lineage>
</organism>